<protein>
    <submittedName>
        <fullName evidence="1">Phage terminase large subunit</fullName>
    </submittedName>
</protein>
<dbReference type="Proteomes" id="UP000293208">
    <property type="component" value="Unassembled WGS sequence"/>
</dbReference>
<dbReference type="InterPro" id="IPR027417">
    <property type="entry name" value="P-loop_NTPase"/>
</dbReference>
<gene>
    <name evidence="1" type="ORF">PG2001B_1116</name>
</gene>
<dbReference type="Gene3D" id="3.40.50.300">
    <property type="entry name" value="P-loop containing nucleotide triphosphate hydrolases"/>
    <property type="match status" value="1"/>
</dbReference>
<dbReference type="EMBL" id="RYUY01000004">
    <property type="protein sequence ID" value="RYQ39375.1"/>
    <property type="molecule type" value="Genomic_DNA"/>
</dbReference>
<reference evidence="1 2" key="1">
    <citation type="submission" date="2018-12" db="EMBL/GenBank/DDBJ databases">
        <title>Unveiling genomic diversity among members of the Bifidobacterium pseudolongum species, a widely distributed gut commensal of the animal kingdom.</title>
        <authorList>
            <person name="Lugli G.A."/>
            <person name="Duranti S."/>
            <person name="Albert K."/>
            <person name="Mancabelli L."/>
            <person name="Napoli S."/>
            <person name="Viappiani A."/>
            <person name="Anzalone R."/>
            <person name="Longhi G."/>
            <person name="Milani C."/>
            <person name="Turroni F."/>
            <person name="Alessandri G."/>
            <person name="Sela D.A."/>
            <person name="Van Sinderen D."/>
            <person name="Ventura M."/>
        </authorList>
    </citation>
    <scope>NUCLEOTIDE SEQUENCE [LARGE SCALE GENOMIC DNA]</scope>
    <source>
        <strain evidence="1 2">2001B</strain>
    </source>
</reference>
<organism evidence="1 2">
    <name type="scientific">Bifidobacterium pseudolongum subsp. globosum</name>
    <dbReference type="NCBI Taxonomy" id="1690"/>
    <lineage>
        <taxon>Bacteria</taxon>
        <taxon>Bacillati</taxon>
        <taxon>Actinomycetota</taxon>
        <taxon>Actinomycetes</taxon>
        <taxon>Bifidobacteriales</taxon>
        <taxon>Bifidobacteriaceae</taxon>
        <taxon>Bifidobacterium</taxon>
    </lineage>
</organism>
<comment type="caution">
    <text evidence="1">The sequence shown here is derived from an EMBL/GenBank/DDBJ whole genome shotgun (WGS) entry which is preliminary data.</text>
</comment>
<proteinExistence type="predicted"/>
<name>A0A4Q5AVB2_9BIFI</name>
<evidence type="ECO:0000313" key="1">
    <source>
        <dbReference type="EMBL" id="RYQ39375.1"/>
    </source>
</evidence>
<evidence type="ECO:0000313" key="2">
    <source>
        <dbReference type="Proteomes" id="UP000293208"/>
    </source>
</evidence>
<accession>A0A4Q5AVB2</accession>
<dbReference type="SUPFAM" id="SSF52540">
    <property type="entry name" value="P-loop containing nucleoside triphosphate hydrolases"/>
    <property type="match status" value="1"/>
</dbReference>
<dbReference type="AlphaFoldDB" id="A0A4Q5AVB2"/>
<sequence length="478" mass="53038">MSGMLVDGASRCILPEGMRTSGEPSLNALAAVAGDRFDDWQRQINRILLAKDDEGFWCARNGVLSIPRQTGKTFDIEWLAIHRAARSPGIRIVWTAQHFSVLHDTFEDMCSRVLRPEMGYLVDPEHGISLAAGKEEIRFRNGSRIFFRARERGALRGFKKVGLLVVDEAQILSDAAKASMLPTQNRAYNPQTIYMGTPPGPHDMGEAFTRQRAKACAGRAHSTFYVEFSADRDADPLNEAQWAKANPSYPTHTTRDAILELYDGLTLDDFRREALGIWDEHGTTSVIDQAKWDEATVDRRRDGGVMSFALDMNPARTRLTIGACMRYDDDTAHIELAEYRDTGHDGTMWAVNLLAGVWDKAAAVVVDAQSPAVSLLPELQDAGITVTVTNASDMGKACGRFQDMLRDGALTHLPERRQEPLWTAARKATSRAIGKNGLFGWQRPDDDTDISPLVACTLALHGAMTSRRDPTREEGAWY</sequence>